<dbReference type="EMBL" id="JAUSVF010000002">
    <property type="protein sequence ID" value="MDQ0322852.1"/>
    <property type="molecule type" value="Genomic_DNA"/>
</dbReference>
<evidence type="ECO:0000256" key="2">
    <source>
        <dbReference type="ARBA" id="ARBA00023125"/>
    </source>
</evidence>
<dbReference type="PANTHER" id="PTHR11019:SF159">
    <property type="entry name" value="TRANSCRIPTIONAL REGULATOR-RELATED"/>
    <property type="match status" value="1"/>
</dbReference>
<dbReference type="PANTHER" id="PTHR11019">
    <property type="entry name" value="HTH-TYPE TRANSCRIPTIONAL REGULATOR NIMR"/>
    <property type="match status" value="1"/>
</dbReference>
<dbReference type="PROSITE" id="PS01124">
    <property type="entry name" value="HTH_ARAC_FAMILY_2"/>
    <property type="match status" value="1"/>
</dbReference>
<keyword evidence="3" id="KW-0804">Transcription</keyword>
<name>A0ABU0C173_9HYPH</name>
<reference evidence="5 6" key="1">
    <citation type="submission" date="2023-07" db="EMBL/GenBank/DDBJ databases">
        <title>Genomic Encyclopedia of Type Strains, Phase IV (KMG-IV): sequencing the most valuable type-strain genomes for metagenomic binning, comparative biology and taxonomic classification.</title>
        <authorList>
            <person name="Goeker M."/>
        </authorList>
    </citation>
    <scope>NUCLEOTIDE SEQUENCE [LARGE SCALE GENOMIC DNA]</scope>
    <source>
        <strain evidence="5 6">DSM 1112</strain>
    </source>
</reference>
<comment type="caution">
    <text evidence="5">The sequence shown here is derived from an EMBL/GenBank/DDBJ whole genome shotgun (WGS) entry which is preliminary data.</text>
</comment>
<dbReference type="InterPro" id="IPR020449">
    <property type="entry name" value="Tscrpt_reg_AraC-type_HTH"/>
</dbReference>
<dbReference type="PRINTS" id="PR00032">
    <property type="entry name" value="HTHARAC"/>
</dbReference>
<gene>
    <name evidence="5" type="ORF">QO002_005058</name>
</gene>
<evidence type="ECO:0000259" key="4">
    <source>
        <dbReference type="PROSITE" id="PS01124"/>
    </source>
</evidence>
<accession>A0ABU0C173</accession>
<evidence type="ECO:0000256" key="3">
    <source>
        <dbReference type="ARBA" id="ARBA00023163"/>
    </source>
</evidence>
<protein>
    <submittedName>
        <fullName evidence="5">AraC-like DNA-binding protein</fullName>
    </submittedName>
</protein>
<feature type="domain" description="HTH araC/xylS-type" evidence="4">
    <location>
        <begin position="94"/>
        <end position="193"/>
    </location>
</feature>
<proteinExistence type="predicted"/>
<keyword evidence="1" id="KW-0805">Transcription regulation</keyword>
<dbReference type="InterPro" id="IPR018060">
    <property type="entry name" value="HTH_AraC"/>
</dbReference>
<sequence>MAIWIPPDAQHWMRTGSNNEMLYVDVNRAESRTLGSECRIMTMTPLLSALISATLPQNAHDRINHHNEALHNLLRHELIAAKDVPLSIVIPQDRRISGVAMAALENPGAIVSVETWLIEVAASRKTIERLFITETGMPPSRWLRHARILHAISQIAAGEKISSVAMNMGYESTSAFSYMFRRLLGVSPSDFCT</sequence>
<evidence type="ECO:0000313" key="5">
    <source>
        <dbReference type="EMBL" id="MDQ0322852.1"/>
    </source>
</evidence>
<dbReference type="SMART" id="SM00342">
    <property type="entry name" value="HTH_ARAC"/>
    <property type="match status" value="1"/>
</dbReference>
<dbReference type="InterPro" id="IPR009057">
    <property type="entry name" value="Homeodomain-like_sf"/>
</dbReference>
<dbReference type="InterPro" id="IPR018062">
    <property type="entry name" value="HTH_AraC-typ_CS"/>
</dbReference>
<dbReference type="SUPFAM" id="SSF46689">
    <property type="entry name" value="Homeodomain-like"/>
    <property type="match status" value="1"/>
</dbReference>
<dbReference type="PROSITE" id="PS00041">
    <property type="entry name" value="HTH_ARAC_FAMILY_1"/>
    <property type="match status" value="1"/>
</dbReference>
<dbReference type="Pfam" id="PF12833">
    <property type="entry name" value="HTH_18"/>
    <property type="match status" value="1"/>
</dbReference>
<evidence type="ECO:0000256" key="1">
    <source>
        <dbReference type="ARBA" id="ARBA00023015"/>
    </source>
</evidence>
<keyword evidence="6" id="KW-1185">Reference proteome</keyword>
<evidence type="ECO:0000313" key="6">
    <source>
        <dbReference type="Proteomes" id="UP001230207"/>
    </source>
</evidence>
<dbReference type="Gene3D" id="1.10.10.60">
    <property type="entry name" value="Homeodomain-like"/>
    <property type="match status" value="1"/>
</dbReference>
<dbReference type="Proteomes" id="UP001230207">
    <property type="component" value="Unassembled WGS sequence"/>
</dbReference>
<organism evidence="5 6">
    <name type="scientific">Pararhizobium capsulatum DSM 1112</name>
    <dbReference type="NCBI Taxonomy" id="1121113"/>
    <lineage>
        <taxon>Bacteria</taxon>
        <taxon>Pseudomonadati</taxon>
        <taxon>Pseudomonadota</taxon>
        <taxon>Alphaproteobacteria</taxon>
        <taxon>Hyphomicrobiales</taxon>
        <taxon>Rhizobiaceae</taxon>
        <taxon>Rhizobium/Agrobacterium group</taxon>
        <taxon>Pararhizobium</taxon>
    </lineage>
</organism>
<keyword evidence="2" id="KW-0238">DNA-binding</keyword>